<dbReference type="PANTHER" id="PTHR11614">
    <property type="entry name" value="PHOSPHOLIPASE-RELATED"/>
    <property type="match status" value="1"/>
</dbReference>
<evidence type="ECO:0000256" key="2">
    <source>
        <dbReference type="PIRSR" id="PIRSR017388-2"/>
    </source>
</evidence>
<evidence type="ECO:0000259" key="3">
    <source>
        <dbReference type="Pfam" id="PF12146"/>
    </source>
</evidence>
<dbReference type="Proteomes" id="UP000434639">
    <property type="component" value="Unassembled WGS sequence"/>
</dbReference>
<evidence type="ECO:0000313" key="5">
    <source>
        <dbReference type="Proteomes" id="UP000434639"/>
    </source>
</evidence>
<comment type="caution">
    <text evidence="4">The sequence shown here is derived from an EMBL/GenBank/DDBJ whole genome shotgun (WGS) entry which is preliminary data.</text>
</comment>
<dbReference type="InterPro" id="IPR022742">
    <property type="entry name" value="Hydrolase_4"/>
</dbReference>
<sequence>MKEVKKVIPGAQSFSIHKSSEQAVLLCHGFNGTPQSMEALGEQFASLGYSVYAPRLAGHGTCPEDMECSTAEEWYQTLESAYLKLRARFQKVYVIGQSMGGSLTIKLASAYPDIDGIGLINAALEVPDYENIHGSDGYLEEGAPDIKNPNVKEIAYNRVPLHAIAELKKAMKEACVKLKTVSCPAVIFCSPEDHVVPAACSEKIYHMIASSIKEYILLPNSYHVASMDYDLNRIAEEANHFYARKTAHPAKRMSM</sequence>
<dbReference type="AlphaFoldDB" id="A0A7X2S5R9"/>
<dbReference type="InterPro" id="IPR029058">
    <property type="entry name" value="AB_hydrolase_fold"/>
</dbReference>
<dbReference type="SUPFAM" id="SSF53474">
    <property type="entry name" value="alpha/beta-Hydrolases"/>
    <property type="match status" value="1"/>
</dbReference>
<feature type="active site" description="Charge relay system" evidence="1">
    <location>
        <position position="193"/>
    </location>
</feature>
<gene>
    <name evidence="4" type="ORF">GKZ89_10095</name>
</gene>
<keyword evidence="5" id="KW-1185">Reference proteome</keyword>
<keyword evidence="4" id="KW-0378">Hydrolase</keyword>
<proteinExistence type="predicted"/>
<dbReference type="InterPro" id="IPR051044">
    <property type="entry name" value="MAG_DAG_Lipase"/>
</dbReference>
<feature type="binding site" evidence="2">
    <location>
        <position position="99"/>
    </location>
    <ligand>
        <name>substrate</name>
    </ligand>
</feature>
<dbReference type="Pfam" id="PF12146">
    <property type="entry name" value="Hydrolase_4"/>
    <property type="match status" value="1"/>
</dbReference>
<feature type="active site" description="Nucleophile" evidence="1">
    <location>
        <position position="98"/>
    </location>
</feature>
<dbReference type="EMBL" id="WMIB01000008">
    <property type="protein sequence ID" value="MTH53755.1"/>
    <property type="molecule type" value="Genomic_DNA"/>
</dbReference>
<dbReference type="Gene3D" id="3.40.50.1820">
    <property type="entry name" value="alpha/beta hydrolase"/>
    <property type="match status" value="1"/>
</dbReference>
<feature type="domain" description="Serine aminopeptidase S33" evidence="3">
    <location>
        <begin position="20"/>
        <end position="225"/>
    </location>
</feature>
<accession>A0A7X2S5R9</accession>
<dbReference type="PIRSF" id="PIRSF017388">
    <property type="entry name" value="Esterase_lipase"/>
    <property type="match status" value="1"/>
</dbReference>
<dbReference type="OrthoDB" id="9786110at2"/>
<feature type="active site" description="Charge relay system" evidence="1">
    <location>
        <position position="223"/>
    </location>
</feature>
<reference evidence="4 5" key="1">
    <citation type="journal article" date="2017" name="Int. J. Syst. Evol. Microbiol.">
        <title>Bacillus mangrovi sp. nov., isolated from a sediment sample from a mangrove forest.</title>
        <authorList>
            <person name="Gupta V."/>
            <person name="Singh P.K."/>
            <person name="Korpole S."/>
            <person name="Tanuku N.R.S."/>
            <person name="Pinnaka A.K."/>
        </authorList>
    </citation>
    <scope>NUCLEOTIDE SEQUENCE [LARGE SCALE GENOMIC DNA]</scope>
    <source>
        <strain evidence="4 5">KCTC 33872</strain>
    </source>
</reference>
<dbReference type="GO" id="GO:0052689">
    <property type="term" value="F:carboxylic ester hydrolase activity"/>
    <property type="evidence" value="ECO:0007669"/>
    <property type="project" value="InterPro"/>
</dbReference>
<organism evidence="4 5">
    <name type="scientific">Metabacillus mangrovi</name>
    <dbReference type="NCBI Taxonomy" id="1491830"/>
    <lineage>
        <taxon>Bacteria</taxon>
        <taxon>Bacillati</taxon>
        <taxon>Bacillota</taxon>
        <taxon>Bacilli</taxon>
        <taxon>Bacillales</taxon>
        <taxon>Bacillaceae</taxon>
        <taxon>Metabacillus</taxon>
    </lineage>
</organism>
<name>A0A7X2S5R9_9BACI</name>
<evidence type="ECO:0000256" key="1">
    <source>
        <dbReference type="PIRSR" id="PIRSR017388-1"/>
    </source>
</evidence>
<dbReference type="InterPro" id="IPR012354">
    <property type="entry name" value="Esterase_lipase"/>
</dbReference>
<protein>
    <submittedName>
        <fullName evidence="4">Alpha/beta fold hydrolase</fullName>
    </submittedName>
</protein>
<evidence type="ECO:0000313" key="4">
    <source>
        <dbReference type="EMBL" id="MTH53755.1"/>
    </source>
</evidence>
<feature type="binding site" evidence="2">
    <location>
        <position position="30"/>
    </location>
    <ligand>
        <name>substrate</name>
    </ligand>
</feature>